<keyword evidence="4 5" id="KW-1283">Bacterial microcompartment</keyword>
<organism evidence="6 7">
    <name type="scientific">Celeribacter halophilus</name>
    <dbReference type="NCBI Taxonomy" id="576117"/>
    <lineage>
        <taxon>Bacteria</taxon>
        <taxon>Pseudomonadati</taxon>
        <taxon>Pseudomonadota</taxon>
        <taxon>Alphaproteobacteria</taxon>
        <taxon>Rhodobacterales</taxon>
        <taxon>Roseobacteraceae</taxon>
        <taxon>Celeribacter</taxon>
    </lineage>
</organism>
<dbReference type="AlphaFoldDB" id="A0A1I3P9Y5"/>
<dbReference type="Gene3D" id="1.10.30.40">
    <property type="entry name" value="Ethanolamine ammonia-lyase light chain (EutC), N-terminal domain"/>
    <property type="match status" value="1"/>
</dbReference>
<dbReference type="HAMAP" id="MF_00601">
    <property type="entry name" value="EutC"/>
    <property type="match status" value="1"/>
</dbReference>
<dbReference type="PANTHER" id="PTHR39330:SF1">
    <property type="entry name" value="ETHANOLAMINE AMMONIA-LYASE SMALL SUBUNIT"/>
    <property type="match status" value="1"/>
</dbReference>
<sequence>MSDVVKDKWAALRQATPARIALGRSGAGLPTRANLEFQFAHARARDAVHSGLDLDALEADLAPLEVIRVTSAAPDRASYLRRPDLGRKLAEGEAEKLNVRPVCDVAFVIADGLSSAAVQAHAAAVTHAARARLEGLSLGPVVIASQARVAIGDEIGAALGARLVVLLVGERPGLTVADSLGAYLTYDPKPGTKDSQRNCLSNIHGQGGMSYEQAAGKIAWLTRAALERKLTGTGLREESGALGVENAPLIDGA</sequence>
<comment type="subunit">
    <text evidence="5">The basic unit is a heterodimer which dimerizes to form tetramers. The heterotetramers trimerize; 6 large subunits form a core ring with 6 small subunits projecting outwards.</text>
</comment>
<keyword evidence="7" id="KW-1185">Reference proteome</keyword>
<dbReference type="Proteomes" id="UP000183299">
    <property type="component" value="Unassembled WGS sequence"/>
</dbReference>
<name>A0A1I3P9Y5_9RHOB</name>
<comment type="cofactor">
    <cofactor evidence="5">
        <name>adenosylcob(III)alamin</name>
        <dbReference type="ChEBI" id="CHEBI:18408"/>
    </cofactor>
    <text evidence="5">Binds between the large and small subunits.</text>
</comment>
<dbReference type="GO" id="GO:0006520">
    <property type="term" value="P:amino acid metabolic process"/>
    <property type="evidence" value="ECO:0007669"/>
    <property type="project" value="InterPro"/>
</dbReference>
<comment type="similarity">
    <text evidence="5">Belongs to the EutC family.</text>
</comment>
<dbReference type="UniPathway" id="UPA00560"/>
<comment type="pathway">
    <text evidence="5">Amine and polyamine degradation; ethanolamine degradation.</text>
</comment>
<dbReference type="GO" id="GO:0009350">
    <property type="term" value="C:ethanolamine ammonia-lyase complex"/>
    <property type="evidence" value="ECO:0007669"/>
    <property type="project" value="UniProtKB-UniRule"/>
</dbReference>
<evidence type="ECO:0000256" key="5">
    <source>
        <dbReference type="HAMAP-Rule" id="MF_00601"/>
    </source>
</evidence>
<dbReference type="OrthoDB" id="114248at2"/>
<comment type="function">
    <text evidence="5">Catalyzes the deamination of various vicinal amino-alcohols to oxo compounds. Allows this organism to utilize ethanolamine as the sole source of nitrogen and carbon in the presence of external vitamin B12.</text>
</comment>
<reference evidence="6 7" key="1">
    <citation type="submission" date="2016-10" db="EMBL/GenBank/DDBJ databases">
        <authorList>
            <person name="de Groot N.N."/>
        </authorList>
    </citation>
    <scope>NUCLEOTIDE SEQUENCE [LARGE SCALE GENOMIC DNA]</scope>
    <source>
        <strain evidence="6 7">CGMCC 1.8891</strain>
    </source>
</reference>
<dbReference type="GO" id="GO:0031471">
    <property type="term" value="C:ethanolamine degradation polyhedral organelle"/>
    <property type="evidence" value="ECO:0007669"/>
    <property type="project" value="UniProtKB-UniRule"/>
</dbReference>
<dbReference type="EMBL" id="FORY01000002">
    <property type="protein sequence ID" value="SFJ18127.1"/>
    <property type="molecule type" value="Genomic_DNA"/>
</dbReference>
<dbReference type="InterPro" id="IPR042255">
    <property type="entry name" value="EutC_N"/>
</dbReference>
<evidence type="ECO:0000256" key="3">
    <source>
        <dbReference type="ARBA" id="ARBA00023285"/>
    </source>
</evidence>
<dbReference type="PIRSF" id="PIRSF018982">
    <property type="entry name" value="EutC"/>
    <property type="match status" value="1"/>
</dbReference>
<accession>A0A1I3P9Y5</accession>
<keyword evidence="3 5" id="KW-0170">Cobalt</keyword>
<protein>
    <recommendedName>
        <fullName evidence="5">Ethanolamine ammonia-lyase small subunit</fullName>
        <shortName evidence="5">EAL small subunit</shortName>
        <ecNumber evidence="5">4.3.1.7</ecNumber>
    </recommendedName>
</protein>
<evidence type="ECO:0000256" key="4">
    <source>
        <dbReference type="ARBA" id="ARBA00024446"/>
    </source>
</evidence>
<dbReference type="STRING" id="576117.SAMN04488138_102251"/>
<evidence type="ECO:0000256" key="1">
    <source>
        <dbReference type="ARBA" id="ARBA00022628"/>
    </source>
</evidence>
<dbReference type="RefSeq" id="WP_066606296.1">
    <property type="nucleotide sequence ID" value="NZ_FORY01000002.1"/>
</dbReference>
<dbReference type="EC" id="4.3.1.7" evidence="5"/>
<feature type="binding site" evidence="5">
    <location>
        <position position="199"/>
    </location>
    <ligand>
        <name>adenosylcob(III)alamin</name>
        <dbReference type="ChEBI" id="CHEBI:18408"/>
    </ligand>
</feature>
<feature type="binding site" evidence="5">
    <location>
        <position position="170"/>
    </location>
    <ligand>
        <name>adenosylcob(III)alamin</name>
        <dbReference type="ChEBI" id="CHEBI:18408"/>
    </ligand>
</feature>
<evidence type="ECO:0000313" key="6">
    <source>
        <dbReference type="EMBL" id="SFJ18127.1"/>
    </source>
</evidence>
<comment type="catalytic activity">
    <reaction evidence="5">
        <text>ethanolamine = acetaldehyde + NH4(+)</text>
        <dbReference type="Rhea" id="RHEA:15313"/>
        <dbReference type="ChEBI" id="CHEBI:15343"/>
        <dbReference type="ChEBI" id="CHEBI:28938"/>
        <dbReference type="ChEBI" id="CHEBI:57603"/>
        <dbReference type="EC" id="4.3.1.7"/>
    </reaction>
</comment>
<dbReference type="PANTHER" id="PTHR39330">
    <property type="entry name" value="ETHANOLAMINE AMMONIA-LYASE LIGHT CHAIN"/>
    <property type="match status" value="1"/>
</dbReference>
<feature type="binding site" evidence="5">
    <location>
        <position position="149"/>
    </location>
    <ligand>
        <name>adenosylcob(III)alamin</name>
        <dbReference type="ChEBI" id="CHEBI:18408"/>
    </ligand>
</feature>
<dbReference type="Pfam" id="PF05985">
    <property type="entry name" value="EutC"/>
    <property type="match status" value="1"/>
</dbReference>
<proteinExistence type="inferred from homology"/>
<keyword evidence="1 5" id="KW-0846">Cobalamin</keyword>
<evidence type="ECO:0000313" key="7">
    <source>
        <dbReference type="Proteomes" id="UP000183299"/>
    </source>
</evidence>
<dbReference type="GO" id="GO:0031419">
    <property type="term" value="F:cobalamin binding"/>
    <property type="evidence" value="ECO:0007669"/>
    <property type="project" value="UniProtKB-UniRule"/>
</dbReference>
<evidence type="ECO:0000256" key="2">
    <source>
        <dbReference type="ARBA" id="ARBA00023239"/>
    </source>
</evidence>
<dbReference type="NCBIfam" id="NF003971">
    <property type="entry name" value="PRK05465.1"/>
    <property type="match status" value="1"/>
</dbReference>
<dbReference type="GeneID" id="98664055"/>
<keyword evidence="2 5" id="KW-0456">Lyase</keyword>
<dbReference type="GO" id="GO:0008851">
    <property type="term" value="F:ethanolamine ammonia-lyase activity"/>
    <property type="evidence" value="ECO:0007669"/>
    <property type="project" value="UniProtKB-UniRule"/>
</dbReference>
<comment type="subcellular location">
    <subcellularLocation>
        <location evidence="5">Bacterial microcompartment</location>
    </subcellularLocation>
</comment>
<dbReference type="InterPro" id="IPR009246">
    <property type="entry name" value="EutC"/>
</dbReference>
<gene>
    <name evidence="5" type="primary">eutC</name>
    <name evidence="6" type="ORF">SAMN04488138_102251</name>
</gene>
<dbReference type="Gene3D" id="3.40.50.11240">
    <property type="entry name" value="Ethanolamine ammonia-lyase light chain (EutC)"/>
    <property type="match status" value="1"/>
</dbReference>
<dbReference type="GO" id="GO:0046336">
    <property type="term" value="P:ethanolamine catabolic process"/>
    <property type="evidence" value="ECO:0007669"/>
    <property type="project" value="UniProtKB-UniRule"/>
</dbReference>
<dbReference type="InterPro" id="IPR042251">
    <property type="entry name" value="EutC_C"/>
</dbReference>